<dbReference type="RefSeq" id="WP_258330561.1">
    <property type="nucleotide sequence ID" value="NZ_JAPTGG010000003.1"/>
</dbReference>
<dbReference type="Proteomes" id="UP001069090">
    <property type="component" value="Unassembled WGS sequence"/>
</dbReference>
<evidence type="ECO:0000256" key="4">
    <source>
        <dbReference type="ARBA" id="ARBA00022679"/>
    </source>
</evidence>
<keyword evidence="2 6" id="KW-0698">rRNA processing</keyword>
<comment type="caution">
    <text evidence="6">Lacks conserved residue(s) required for the propagation of feature annotation.</text>
</comment>
<keyword evidence="5 6" id="KW-0949">S-adenosyl-L-methionine</keyword>
<evidence type="ECO:0000256" key="1">
    <source>
        <dbReference type="ARBA" id="ARBA00022490"/>
    </source>
</evidence>
<keyword evidence="3 6" id="KW-0489">Methyltransferase</keyword>
<dbReference type="GO" id="GO:0070043">
    <property type="term" value="F:rRNA (guanine-N7-)-methyltransferase activity"/>
    <property type="evidence" value="ECO:0007669"/>
    <property type="project" value="UniProtKB-UniRule"/>
</dbReference>
<feature type="binding site" evidence="6">
    <location>
        <position position="77"/>
    </location>
    <ligand>
        <name>S-adenosyl-L-methionine</name>
        <dbReference type="ChEBI" id="CHEBI:59789"/>
    </ligand>
</feature>
<feature type="binding site" evidence="6">
    <location>
        <position position="82"/>
    </location>
    <ligand>
        <name>S-adenosyl-L-methionine</name>
        <dbReference type="ChEBI" id="CHEBI:59789"/>
    </ligand>
</feature>
<keyword evidence="1 6" id="KW-0963">Cytoplasm</keyword>
<evidence type="ECO:0000256" key="5">
    <source>
        <dbReference type="ARBA" id="ARBA00022691"/>
    </source>
</evidence>
<comment type="catalytic activity">
    <reaction evidence="6">
        <text>guanosine(527) in 16S rRNA + S-adenosyl-L-methionine = N(7)-methylguanosine(527) in 16S rRNA + S-adenosyl-L-homocysteine</text>
        <dbReference type="Rhea" id="RHEA:42732"/>
        <dbReference type="Rhea" id="RHEA-COMP:10209"/>
        <dbReference type="Rhea" id="RHEA-COMP:10210"/>
        <dbReference type="ChEBI" id="CHEBI:57856"/>
        <dbReference type="ChEBI" id="CHEBI:59789"/>
        <dbReference type="ChEBI" id="CHEBI:74269"/>
        <dbReference type="ChEBI" id="CHEBI:74480"/>
        <dbReference type="EC" id="2.1.1.170"/>
    </reaction>
</comment>
<evidence type="ECO:0000256" key="2">
    <source>
        <dbReference type="ARBA" id="ARBA00022552"/>
    </source>
</evidence>
<comment type="subcellular location">
    <subcellularLocation>
        <location evidence="6">Cytoplasm</location>
    </subcellularLocation>
</comment>
<comment type="function">
    <text evidence="6">Specifically methylates the N7 position of guanine in position 527 of 16S rRNA.</text>
</comment>
<dbReference type="HAMAP" id="MF_00074">
    <property type="entry name" value="16SrRNA_methyltr_G"/>
    <property type="match status" value="1"/>
</dbReference>
<gene>
    <name evidence="6 7" type="primary">rsmG</name>
    <name evidence="7" type="ORF">O0V09_04300</name>
</gene>
<dbReference type="EMBL" id="JAPTGG010000003">
    <property type="protein sequence ID" value="MCZ0864405.1"/>
    <property type="molecule type" value="Genomic_DNA"/>
</dbReference>
<comment type="similarity">
    <text evidence="6">Belongs to the methyltransferase superfamily. RNA methyltransferase RsmG family.</text>
</comment>
<sequence length="210" mass="23515">MSEQYRTILAAGAEALGLTLDEKVMAQLLAYHQLLIKWNKAYNLTAIRDPLEMVSRHLLDSLSIATLIRGQRFIDVGTGGGLPGIVLAILYPERSFDLLDSNGKKTRFLFQVKTELKLANVAVHHCRVESHHPEQLYDGVLSRAFATLEDMVQGSQQLLADDGRFYAMKGVYPTEELSAVQKTYKVDACHPLDVPHSDGQRHLVVMSKQR</sequence>
<dbReference type="NCBIfam" id="TIGR00138">
    <property type="entry name" value="rsmG_gidB"/>
    <property type="match status" value="1"/>
</dbReference>
<keyword evidence="8" id="KW-1185">Reference proteome</keyword>
<dbReference type="Pfam" id="PF02527">
    <property type="entry name" value="GidB"/>
    <property type="match status" value="1"/>
</dbReference>
<feature type="binding site" evidence="6">
    <location>
        <position position="143"/>
    </location>
    <ligand>
        <name>S-adenosyl-L-methionine</name>
        <dbReference type="ChEBI" id="CHEBI:59789"/>
    </ligand>
</feature>
<dbReference type="Gene3D" id="3.40.50.150">
    <property type="entry name" value="Vaccinia Virus protein VP39"/>
    <property type="match status" value="1"/>
</dbReference>
<comment type="caution">
    <text evidence="7">The sequence shown here is derived from an EMBL/GenBank/DDBJ whole genome shotgun (WGS) entry which is preliminary data.</text>
</comment>
<keyword evidence="4 6" id="KW-0808">Transferase</keyword>
<dbReference type="PIRSF" id="PIRSF003078">
    <property type="entry name" value="GidB"/>
    <property type="match status" value="1"/>
</dbReference>
<evidence type="ECO:0000256" key="6">
    <source>
        <dbReference type="HAMAP-Rule" id="MF_00074"/>
    </source>
</evidence>
<dbReference type="SUPFAM" id="SSF53335">
    <property type="entry name" value="S-adenosyl-L-methionine-dependent methyltransferases"/>
    <property type="match status" value="1"/>
</dbReference>
<dbReference type="EC" id="2.1.1.170" evidence="6"/>
<protein>
    <recommendedName>
        <fullName evidence="6">Ribosomal RNA small subunit methyltransferase G</fullName>
        <ecNumber evidence="6">2.1.1.170</ecNumber>
    </recommendedName>
    <alternativeName>
        <fullName evidence="6">16S rRNA 7-methylguanosine methyltransferase</fullName>
        <shortName evidence="6">16S rRNA m7G methyltransferase</shortName>
    </alternativeName>
</protein>
<accession>A0A9J6RK91</accession>
<evidence type="ECO:0000313" key="8">
    <source>
        <dbReference type="Proteomes" id="UP001069090"/>
    </source>
</evidence>
<name>A0A9J6RK91_9GAMM</name>
<feature type="binding site" evidence="6">
    <location>
        <begin position="128"/>
        <end position="129"/>
    </location>
    <ligand>
        <name>S-adenosyl-L-methionine</name>
        <dbReference type="ChEBI" id="CHEBI:59789"/>
    </ligand>
</feature>
<dbReference type="GO" id="GO:0005829">
    <property type="term" value="C:cytosol"/>
    <property type="evidence" value="ECO:0007669"/>
    <property type="project" value="TreeGrafter"/>
</dbReference>
<dbReference type="AlphaFoldDB" id="A0A9J6RK91"/>
<evidence type="ECO:0000313" key="7">
    <source>
        <dbReference type="EMBL" id="MCZ0864405.1"/>
    </source>
</evidence>
<dbReference type="InterPro" id="IPR029063">
    <property type="entry name" value="SAM-dependent_MTases_sf"/>
</dbReference>
<dbReference type="InterPro" id="IPR003682">
    <property type="entry name" value="rRNA_ssu_MeTfrase_G"/>
</dbReference>
<dbReference type="PANTHER" id="PTHR31760:SF0">
    <property type="entry name" value="S-ADENOSYL-L-METHIONINE-DEPENDENT METHYLTRANSFERASES SUPERFAMILY PROTEIN"/>
    <property type="match status" value="1"/>
</dbReference>
<dbReference type="PANTHER" id="PTHR31760">
    <property type="entry name" value="S-ADENOSYL-L-METHIONINE-DEPENDENT METHYLTRANSFERASES SUPERFAMILY PROTEIN"/>
    <property type="match status" value="1"/>
</dbReference>
<evidence type="ECO:0000256" key="3">
    <source>
        <dbReference type="ARBA" id="ARBA00022603"/>
    </source>
</evidence>
<proteinExistence type="inferred from homology"/>
<organism evidence="7 8">
    <name type="scientific">Dasania phycosphaerae</name>
    <dbReference type="NCBI Taxonomy" id="2950436"/>
    <lineage>
        <taxon>Bacteria</taxon>
        <taxon>Pseudomonadati</taxon>
        <taxon>Pseudomonadota</taxon>
        <taxon>Gammaproteobacteria</taxon>
        <taxon>Cellvibrionales</taxon>
        <taxon>Spongiibacteraceae</taxon>
        <taxon>Dasania</taxon>
    </lineage>
</organism>
<reference evidence="7 8" key="1">
    <citation type="submission" date="2022-12" db="EMBL/GenBank/DDBJ databases">
        <title>Dasania phycosphaerae sp. nov., isolated from particulate material of the south coast of Korea.</title>
        <authorList>
            <person name="Jiang Y."/>
        </authorList>
    </citation>
    <scope>NUCLEOTIDE SEQUENCE [LARGE SCALE GENOMIC DNA]</scope>
    <source>
        <strain evidence="7 8">GY-19</strain>
    </source>
</reference>